<reference evidence="9 10" key="1">
    <citation type="submission" date="2013-08" db="EMBL/GenBank/DDBJ databases">
        <title>Genome of Pontibacillus chungwhensis.</title>
        <authorList>
            <person name="Wang Q."/>
            <person name="Wang G."/>
        </authorList>
    </citation>
    <scope>NUCLEOTIDE SEQUENCE [LARGE SCALE GENOMIC DNA]</scope>
    <source>
        <strain evidence="9 10">BH030062</strain>
    </source>
</reference>
<accession>A0A0A2USP4</accession>
<dbReference type="HAMAP" id="MF_00267">
    <property type="entry name" value="MinC"/>
    <property type="match status" value="1"/>
</dbReference>
<evidence type="ECO:0000313" key="9">
    <source>
        <dbReference type="EMBL" id="KGP90934.1"/>
    </source>
</evidence>
<dbReference type="SUPFAM" id="SSF63848">
    <property type="entry name" value="Cell-division inhibitor MinC, C-terminal domain"/>
    <property type="match status" value="1"/>
</dbReference>
<dbReference type="GO" id="GO:1901891">
    <property type="term" value="P:regulation of cell septum assembly"/>
    <property type="evidence" value="ECO:0007669"/>
    <property type="project" value="InterPro"/>
</dbReference>
<dbReference type="InterPro" id="IPR055219">
    <property type="entry name" value="MinC_N_1"/>
</dbReference>
<comment type="similarity">
    <text evidence="1 6">Belongs to the MinC family.</text>
</comment>
<feature type="domain" description="Septum site-determining protein MinC N-terminal" evidence="8">
    <location>
        <begin position="8"/>
        <end position="84"/>
    </location>
</feature>
<comment type="caution">
    <text evidence="9">The sequence shown here is derived from an EMBL/GenBank/DDBJ whole genome shotgun (WGS) entry which is preliminary data.</text>
</comment>
<dbReference type="NCBIfam" id="TIGR01222">
    <property type="entry name" value="minC"/>
    <property type="match status" value="1"/>
</dbReference>
<keyword evidence="3 6" id="KW-0717">Septation</keyword>
<dbReference type="EMBL" id="AVBG01000009">
    <property type="protein sequence ID" value="KGP90934.1"/>
    <property type="molecule type" value="Genomic_DNA"/>
</dbReference>
<dbReference type="Pfam" id="PF03775">
    <property type="entry name" value="MinC_C"/>
    <property type="match status" value="1"/>
</dbReference>
<sequence>MSTKKQVVTIKGTKDGLTLHIDDTCSFHDVLFELDRKISGNYVDEDQPMITVNIQLGNRYLDEDQKEELREVIRRHNKLVIDEIHSNVITKDEAHEWEVDRAVNPIFKVIRSGQVLEVRGDLLLVGDVNPGGKIVATGNIYVMGNLRGIAHAGVNGNTKAVIAASYMKPNQLRIADLLSRSPDYDEAEGAYMECGYVDDKEEKIIIDRLQLLTQKRPELAGVERSMLNG</sequence>
<comment type="subunit">
    <text evidence="5 6">Interacts with MinD and FtsZ.</text>
</comment>
<evidence type="ECO:0000256" key="1">
    <source>
        <dbReference type="ARBA" id="ARBA00006291"/>
    </source>
</evidence>
<keyword evidence="4 6" id="KW-0131">Cell cycle</keyword>
<gene>
    <name evidence="6 9" type="primary">minC</name>
    <name evidence="9" type="ORF">N780_02890</name>
</gene>
<organism evidence="9 10">
    <name type="scientific">Pontibacillus chungwhensis BH030062</name>
    <dbReference type="NCBI Taxonomy" id="1385513"/>
    <lineage>
        <taxon>Bacteria</taxon>
        <taxon>Bacillati</taxon>
        <taxon>Bacillota</taxon>
        <taxon>Bacilli</taxon>
        <taxon>Bacillales</taxon>
        <taxon>Bacillaceae</taxon>
        <taxon>Pontibacillus</taxon>
    </lineage>
</organism>
<keyword evidence="10" id="KW-1185">Reference proteome</keyword>
<evidence type="ECO:0000259" key="7">
    <source>
        <dbReference type="Pfam" id="PF03775"/>
    </source>
</evidence>
<dbReference type="GO" id="GO:0000902">
    <property type="term" value="P:cell morphogenesis"/>
    <property type="evidence" value="ECO:0007669"/>
    <property type="project" value="InterPro"/>
</dbReference>
<dbReference type="eggNOG" id="COG0850">
    <property type="taxonomic scope" value="Bacteria"/>
</dbReference>
<evidence type="ECO:0000256" key="3">
    <source>
        <dbReference type="ARBA" id="ARBA00023210"/>
    </source>
</evidence>
<evidence type="ECO:0000313" key="10">
    <source>
        <dbReference type="Proteomes" id="UP000030153"/>
    </source>
</evidence>
<dbReference type="Pfam" id="PF22642">
    <property type="entry name" value="MinC_N_1"/>
    <property type="match status" value="1"/>
</dbReference>
<dbReference type="AlphaFoldDB" id="A0A0A2USP4"/>
<comment type="function">
    <text evidence="6">Cell division inhibitor that blocks the formation of polar Z ring septums. Rapidly oscillates between the poles of the cell to destabilize FtsZ filaments that have formed before they mature into polar Z rings. Prevents FtsZ polymerization.</text>
</comment>
<dbReference type="Proteomes" id="UP000030153">
    <property type="component" value="Unassembled WGS sequence"/>
</dbReference>
<evidence type="ECO:0000256" key="4">
    <source>
        <dbReference type="ARBA" id="ARBA00023306"/>
    </source>
</evidence>
<dbReference type="InterPro" id="IPR005526">
    <property type="entry name" value="Septum_form_inhib_MinC_C"/>
</dbReference>
<dbReference type="OrthoDB" id="9790810at2"/>
<name>A0A0A2USP4_9BACI</name>
<dbReference type="PANTHER" id="PTHR34108">
    <property type="entry name" value="SEPTUM SITE-DETERMINING PROTEIN MINC"/>
    <property type="match status" value="1"/>
</dbReference>
<evidence type="ECO:0000256" key="2">
    <source>
        <dbReference type="ARBA" id="ARBA00022618"/>
    </source>
</evidence>
<feature type="domain" description="Septum formation inhibitor MinC C-terminal" evidence="7">
    <location>
        <begin position="108"/>
        <end position="206"/>
    </location>
</feature>
<evidence type="ECO:0000256" key="6">
    <source>
        <dbReference type="HAMAP-Rule" id="MF_00267"/>
    </source>
</evidence>
<dbReference type="RefSeq" id="WP_036784695.1">
    <property type="nucleotide sequence ID" value="NZ_AVBG01000009.1"/>
</dbReference>
<dbReference type="GO" id="GO:0000917">
    <property type="term" value="P:division septum assembly"/>
    <property type="evidence" value="ECO:0007669"/>
    <property type="project" value="UniProtKB-KW"/>
</dbReference>
<dbReference type="InterPro" id="IPR036145">
    <property type="entry name" value="MinC_C_sf"/>
</dbReference>
<dbReference type="PANTHER" id="PTHR34108:SF1">
    <property type="entry name" value="SEPTUM SITE-DETERMINING PROTEIN MINC"/>
    <property type="match status" value="1"/>
</dbReference>
<protein>
    <recommendedName>
        <fullName evidence="6">Probable septum site-determining protein MinC</fullName>
    </recommendedName>
</protein>
<evidence type="ECO:0000256" key="5">
    <source>
        <dbReference type="ARBA" id="ARBA00046874"/>
    </source>
</evidence>
<dbReference type="Gene3D" id="3.30.160.540">
    <property type="match status" value="1"/>
</dbReference>
<dbReference type="InterPro" id="IPR013033">
    <property type="entry name" value="MinC"/>
</dbReference>
<proteinExistence type="inferred from homology"/>
<evidence type="ECO:0000259" key="8">
    <source>
        <dbReference type="Pfam" id="PF22642"/>
    </source>
</evidence>
<dbReference type="STRING" id="1385513.N780_02890"/>
<dbReference type="Gene3D" id="2.160.20.70">
    <property type="match status" value="1"/>
</dbReference>
<dbReference type="InterPro" id="IPR016098">
    <property type="entry name" value="CAP/MinC_C"/>
</dbReference>
<keyword evidence="2 6" id="KW-0132">Cell division</keyword>